<keyword evidence="10" id="KW-1185">Reference proteome</keyword>
<comment type="subunit">
    <text evidence="3">Homodimer.</text>
</comment>
<protein>
    <recommendedName>
        <fullName evidence="5">Sepiapterin reductase</fullName>
        <ecNumber evidence="4">1.1.1.153</ecNumber>
    </recommendedName>
</protein>
<dbReference type="AlphaFoldDB" id="A0A7J7EUC6"/>
<dbReference type="InterPro" id="IPR006393">
    <property type="entry name" value="Sepiapterin_red"/>
</dbReference>
<evidence type="ECO:0000256" key="6">
    <source>
        <dbReference type="ARBA" id="ARBA00022490"/>
    </source>
</evidence>
<dbReference type="Proteomes" id="UP000551758">
    <property type="component" value="Unassembled WGS sequence"/>
</dbReference>
<comment type="subcellular location">
    <subcellularLocation>
        <location evidence="1">Cytoplasm</location>
    </subcellularLocation>
</comment>
<dbReference type="PANTHER" id="PTHR44085">
    <property type="entry name" value="SEPIAPTERIN REDUCTASE"/>
    <property type="match status" value="1"/>
</dbReference>
<evidence type="ECO:0000256" key="4">
    <source>
        <dbReference type="ARBA" id="ARBA00013075"/>
    </source>
</evidence>
<keyword evidence="7" id="KW-0521">NADP</keyword>
<reference evidence="9 10" key="1">
    <citation type="journal article" date="2020" name="Mol. Biol. Evol.">
        <title>Interspecific Gene Flow and the Evolution of Specialization in Black and White Rhinoceros.</title>
        <authorList>
            <person name="Moodley Y."/>
            <person name="Westbury M.V."/>
            <person name="Russo I.M."/>
            <person name="Gopalakrishnan S."/>
            <person name="Rakotoarivelo A."/>
            <person name="Olsen R.A."/>
            <person name="Prost S."/>
            <person name="Tunstall T."/>
            <person name="Ryder O.A."/>
            <person name="Dalen L."/>
            <person name="Bruford M.W."/>
        </authorList>
    </citation>
    <scope>NUCLEOTIDE SEQUENCE [LARGE SCALE GENOMIC DNA]</scope>
    <source>
        <strain evidence="9">SBR-YM</strain>
        <tissue evidence="9">Skin</tissue>
    </source>
</reference>
<name>A0A7J7EUC6_DICBM</name>
<evidence type="ECO:0000313" key="9">
    <source>
        <dbReference type="EMBL" id="KAF5919281.1"/>
    </source>
</evidence>
<dbReference type="InterPro" id="IPR002347">
    <property type="entry name" value="SDR_fam"/>
</dbReference>
<sequence>MERGSGKEGGLGRTVCVLTGASRGFGRALAPLLAPLLSAGSVLVLSARDDEALRQLEAELGAARPGLRVVRVPADLGAEAGLQQLLGALRELPRPEGLQRVLLINNVGTLGDVSKGFVDLADSTEVNNYWALNLTSMLCLTSGILKAFPNSPGLSRTVVNISSICALQPFKGWALYCAGKAARDMMFQVLATEEPSVRVLSYAPGPLDTDMQQLARETSVDPDLRKRLQELKTKGELVDCKMSAQKLLSLLQQDVFKSGAHVDFYDK</sequence>
<evidence type="ECO:0000313" key="10">
    <source>
        <dbReference type="Proteomes" id="UP000551758"/>
    </source>
</evidence>
<evidence type="ECO:0000256" key="5">
    <source>
        <dbReference type="ARBA" id="ARBA00019170"/>
    </source>
</evidence>
<dbReference type="Gene3D" id="3.40.50.720">
    <property type="entry name" value="NAD(P)-binding Rossmann-like Domain"/>
    <property type="match status" value="1"/>
</dbReference>
<evidence type="ECO:0000256" key="1">
    <source>
        <dbReference type="ARBA" id="ARBA00004496"/>
    </source>
</evidence>
<dbReference type="EC" id="1.1.1.153" evidence="4"/>
<dbReference type="CDD" id="cd05367">
    <property type="entry name" value="SPR-like_SDR_c"/>
    <property type="match status" value="1"/>
</dbReference>
<dbReference type="GO" id="GO:0005737">
    <property type="term" value="C:cytoplasm"/>
    <property type="evidence" value="ECO:0007669"/>
    <property type="project" value="UniProtKB-SubCell"/>
</dbReference>
<dbReference type="PRINTS" id="PR00081">
    <property type="entry name" value="GDHRDH"/>
</dbReference>
<keyword evidence="6" id="KW-0963">Cytoplasm</keyword>
<keyword evidence="8" id="KW-0560">Oxidoreductase</keyword>
<dbReference type="SUPFAM" id="SSF51735">
    <property type="entry name" value="NAD(P)-binding Rossmann-fold domains"/>
    <property type="match status" value="1"/>
</dbReference>
<proteinExistence type="inferred from homology"/>
<comment type="similarity">
    <text evidence="2">Belongs to the sepiapterin reductase family.</text>
</comment>
<evidence type="ECO:0000256" key="8">
    <source>
        <dbReference type="ARBA" id="ARBA00023002"/>
    </source>
</evidence>
<dbReference type="InterPro" id="IPR036291">
    <property type="entry name" value="NAD(P)-bd_dom_sf"/>
</dbReference>
<dbReference type="PANTHER" id="PTHR44085:SF2">
    <property type="entry name" value="SEPIAPTERIN REDUCTASE"/>
    <property type="match status" value="1"/>
</dbReference>
<dbReference type="GO" id="GO:0004757">
    <property type="term" value="F:sepiapterin reductase (NADP+) activity"/>
    <property type="evidence" value="ECO:0007669"/>
    <property type="project" value="UniProtKB-EC"/>
</dbReference>
<accession>A0A7J7EUC6</accession>
<evidence type="ECO:0000256" key="7">
    <source>
        <dbReference type="ARBA" id="ARBA00022857"/>
    </source>
</evidence>
<evidence type="ECO:0000256" key="3">
    <source>
        <dbReference type="ARBA" id="ARBA00011738"/>
    </source>
</evidence>
<dbReference type="InterPro" id="IPR051721">
    <property type="entry name" value="Biopterin_syn/organic_redct"/>
</dbReference>
<organism evidence="9 10">
    <name type="scientific">Diceros bicornis minor</name>
    <name type="common">South-central black rhinoceros</name>
    <dbReference type="NCBI Taxonomy" id="77932"/>
    <lineage>
        <taxon>Eukaryota</taxon>
        <taxon>Metazoa</taxon>
        <taxon>Chordata</taxon>
        <taxon>Craniata</taxon>
        <taxon>Vertebrata</taxon>
        <taxon>Euteleostomi</taxon>
        <taxon>Mammalia</taxon>
        <taxon>Eutheria</taxon>
        <taxon>Laurasiatheria</taxon>
        <taxon>Perissodactyla</taxon>
        <taxon>Rhinocerotidae</taxon>
        <taxon>Diceros</taxon>
    </lineage>
</organism>
<comment type="caution">
    <text evidence="9">The sequence shown here is derived from an EMBL/GenBank/DDBJ whole genome shotgun (WGS) entry which is preliminary data.</text>
</comment>
<dbReference type="Pfam" id="PF00106">
    <property type="entry name" value="adh_short"/>
    <property type="match status" value="1"/>
</dbReference>
<evidence type="ECO:0000256" key="2">
    <source>
        <dbReference type="ARBA" id="ARBA00010483"/>
    </source>
</evidence>
<dbReference type="EMBL" id="JACDTQ010002381">
    <property type="protein sequence ID" value="KAF5919281.1"/>
    <property type="molecule type" value="Genomic_DNA"/>
</dbReference>
<dbReference type="FunFam" id="3.40.50.720:FF:000259">
    <property type="entry name" value="Sepiapterin reductase"/>
    <property type="match status" value="1"/>
</dbReference>
<gene>
    <name evidence="9" type="ORF">HPG69_016623</name>
</gene>
<dbReference type="NCBIfam" id="TIGR01500">
    <property type="entry name" value="sepiapter_red"/>
    <property type="match status" value="1"/>
</dbReference>
<dbReference type="GO" id="GO:0006729">
    <property type="term" value="P:tetrahydrobiopterin biosynthetic process"/>
    <property type="evidence" value="ECO:0007669"/>
    <property type="project" value="InterPro"/>
</dbReference>